<accession>A0A3B1CLP4</accession>
<proteinExistence type="predicted"/>
<dbReference type="EMBL" id="UOGD01000304">
    <property type="protein sequence ID" value="VAX25633.1"/>
    <property type="molecule type" value="Genomic_DNA"/>
</dbReference>
<protein>
    <submittedName>
        <fullName evidence="1">Uncharacterized protein</fullName>
    </submittedName>
</protein>
<dbReference type="AlphaFoldDB" id="A0A3B1CLP4"/>
<feature type="non-terminal residue" evidence="1">
    <location>
        <position position="60"/>
    </location>
</feature>
<sequence>MKKIFISCFIILMFLLFTNCQKSDVKHIVLNKGPHLFIDDYLIAENSFLNRTVNNPQKLA</sequence>
<reference evidence="1" key="1">
    <citation type="submission" date="2018-06" db="EMBL/GenBank/DDBJ databases">
        <authorList>
            <person name="Zhirakovskaya E."/>
        </authorList>
    </citation>
    <scope>NUCLEOTIDE SEQUENCE</scope>
</reference>
<name>A0A3B1CLP4_9ZZZZ</name>
<organism evidence="1">
    <name type="scientific">hydrothermal vent metagenome</name>
    <dbReference type="NCBI Taxonomy" id="652676"/>
    <lineage>
        <taxon>unclassified sequences</taxon>
        <taxon>metagenomes</taxon>
        <taxon>ecological metagenomes</taxon>
    </lineage>
</organism>
<gene>
    <name evidence="1" type="ORF">MNBD_IGNAVI01-2891</name>
</gene>
<evidence type="ECO:0000313" key="1">
    <source>
        <dbReference type="EMBL" id="VAX25633.1"/>
    </source>
</evidence>